<protein>
    <submittedName>
        <fullName evidence="2">Uncharacterized protein</fullName>
    </submittedName>
</protein>
<sequence length="76" mass="8281">MSVLLVQTITEVVKVAWLARTTEDQRVYSPKAVVKAPFVSGLPFWQADMYSIRQDDGSDDDAGNGGSGPYDDDGNE</sequence>
<feature type="region of interest" description="Disordered" evidence="1">
    <location>
        <begin position="53"/>
        <end position="76"/>
    </location>
</feature>
<evidence type="ECO:0000256" key="1">
    <source>
        <dbReference type="SAM" id="MobiDB-lite"/>
    </source>
</evidence>
<dbReference type="KEGG" id="kbs:EPA93_29160"/>
<evidence type="ECO:0000313" key="2">
    <source>
        <dbReference type="EMBL" id="QBD79830.1"/>
    </source>
</evidence>
<dbReference type="EMBL" id="CP035758">
    <property type="protein sequence ID" value="QBD79830.1"/>
    <property type="molecule type" value="Genomic_DNA"/>
</dbReference>
<proteinExistence type="predicted"/>
<gene>
    <name evidence="2" type="ORF">EPA93_29160</name>
</gene>
<evidence type="ECO:0000313" key="3">
    <source>
        <dbReference type="Proteomes" id="UP000290365"/>
    </source>
</evidence>
<dbReference type="AlphaFoldDB" id="A0A4P6JWU1"/>
<dbReference type="RefSeq" id="WP_129890896.1">
    <property type="nucleotide sequence ID" value="NZ_CP035758.1"/>
</dbReference>
<organism evidence="2 3">
    <name type="scientific">Ktedonosporobacter rubrisoli</name>
    <dbReference type="NCBI Taxonomy" id="2509675"/>
    <lineage>
        <taxon>Bacteria</taxon>
        <taxon>Bacillati</taxon>
        <taxon>Chloroflexota</taxon>
        <taxon>Ktedonobacteria</taxon>
        <taxon>Ktedonobacterales</taxon>
        <taxon>Ktedonosporobacteraceae</taxon>
        <taxon>Ktedonosporobacter</taxon>
    </lineage>
</organism>
<dbReference type="Proteomes" id="UP000290365">
    <property type="component" value="Chromosome"/>
</dbReference>
<keyword evidence="3" id="KW-1185">Reference proteome</keyword>
<name>A0A4P6JWU1_KTERU</name>
<reference evidence="2 3" key="1">
    <citation type="submission" date="2019-01" db="EMBL/GenBank/DDBJ databases">
        <title>Ktedonosporobacter rubrisoli SCAWS-G2.</title>
        <authorList>
            <person name="Huang Y."/>
            <person name="Yan B."/>
        </authorList>
    </citation>
    <scope>NUCLEOTIDE SEQUENCE [LARGE SCALE GENOMIC DNA]</scope>
    <source>
        <strain evidence="2 3">SCAWS-G2</strain>
    </source>
</reference>
<accession>A0A4P6JWU1</accession>